<proteinExistence type="predicted"/>
<dbReference type="InterPro" id="IPR001123">
    <property type="entry name" value="LeuE-type"/>
</dbReference>
<comment type="caution">
    <text evidence="7">The sequence shown here is derived from an EMBL/GenBank/DDBJ whole genome shotgun (WGS) entry which is preliminary data.</text>
</comment>
<reference evidence="7" key="1">
    <citation type="submission" date="2021-01" db="EMBL/GenBank/DDBJ databases">
        <title>YIM 132084 draft genome.</title>
        <authorList>
            <person name="An D."/>
        </authorList>
    </citation>
    <scope>NUCLEOTIDE SEQUENCE</scope>
    <source>
        <strain evidence="7">YIM 132084</strain>
    </source>
</reference>
<sequence length="134" mass="14156">MLDVVRWVGAAFLAGYGLLALRRALRPRALDAGGTARPSTLAATLLTALALTWLNLHVYPDTVVPLGSIAQSQPGQLTWFAVGAATGSVLWFSALGRGDALLRPLFARRAAWCVRDAGMAVVRLTLAVSLMLGD</sequence>
<dbReference type="Pfam" id="PF01810">
    <property type="entry name" value="LysE"/>
    <property type="match status" value="1"/>
</dbReference>
<keyword evidence="5 6" id="KW-0472">Membrane</keyword>
<keyword evidence="8" id="KW-1185">Reference proteome</keyword>
<dbReference type="PANTHER" id="PTHR30086">
    <property type="entry name" value="ARGININE EXPORTER PROTEIN ARGO"/>
    <property type="match status" value="1"/>
</dbReference>
<feature type="transmembrane region" description="Helical" evidence="6">
    <location>
        <begin position="37"/>
        <end position="56"/>
    </location>
</feature>
<evidence type="ECO:0000256" key="4">
    <source>
        <dbReference type="ARBA" id="ARBA00022989"/>
    </source>
</evidence>
<dbReference type="EMBL" id="JAERWK010000003">
    <property type="protein sequence ID" value="MBM9465996.1"/>
    <property type="molecule type" value="Genomic_DNA"/>
</dbReference>
<accession>A0A938YAF4</accession>
<evidence type="ECO:0000256" key="3">
    <source>
        <dbReference type="ARBA" id="ARBA00022692"/>
    </source>
</evidence>
<dbReference type="Proteomes" id="UP000663792">
    <property type="component" value="Unassembled WGS sequence"/>
</dbReference>
<keyword evidence="2" id="KW-1003">Cell membrane</keyword>
<keyword evidence="3 6" id="KW-0812">Transmembrane</keyword>
<feature type="transmembrane region" description="Helical" evidence="6">
    <location>
        <begin position="6"/>
        <end position="25"/>
    </location>
</feature>
<evidence type="ECO:0000313" key="8">
    <source>
        <dbReference type="Proteomes" id="UP000663792"/>
    </source>
</evidence>
<feature type="transmembrane region" description="Helical" evidence="6">
    <location>
        <begin position="76"/>
        <end position="96"/>
    </location>
</feature>
<dbReference type="GO" id="GO:0005886">
    <property type="term" value="C:plasma membrane"/>
    <property type="evidence" value="ECO:0007669"/>
    <property type="project" value="UniProtKB-SubCell"/>
</dbReference>
<dbReference type="AlphaFoldDB" id="A0A938YAF4"/>
<name>A0A938YAF4_9ACTN</name>
<keyword evidence="4 6" id="KW-1133">Transmembrane helix</keyword>
<dbReference type="PANTHER" id="PTHR30086:SF20">
    <property type="entry name" value="ARGININE EXPORTER PROTEIN ARGO-RELATED"/>
    <property type="match status" value="1"/>
</dbReference>
<evidence type="ECO:0000256" key="2">
    <source>
        <dbReference type="ARBA" id="ARBA00022475"/>
    </source>
</evidence>
<organism evidence="7 8">
    <name type="scientific">Nakamurella leprariae</name>
    <dbReference type="NCBI Taxonomy" id="2803911"/>
    <lineage>
        <taxon>Bacteria</taxon>
        <taxon>Bacillati</taxon>
        <taxon>Actinomycetota</taxon>
        <taxon>Actinomycetes</taxon>
        <taxon>Nakamurellales</taxon>
        <taxon>Nakamurellaceae</taxon>
        <taxon>Nakamurella</taxon>
    </lineage>
</organism>
<comment type="subcellular location">
    <subcellularLocation>
        <location evidence="1">Cell membrane</location>
        <topology evidence="1">Multi-pass membrane protein</topology>
    </subcellularLocation>
</comment>
<evidence type="ECO:0000256" key="1">
    <source>
        <dbReference type="ARBA" id="ARBA00004651"/>
    </source>
</evidence>
<evidence type="ECO:0000256" key="5">
    <source>
        <dbReference type="ARBA" id="ARBA00023136"/>
    </source>
</evidence>
<evidence type="ECO:0000256" key="6">
    <source>
        <dbReference type="SAM" id="Phobius"/>
    </source>
</evidence>
<dbReference type="GO" id="GO:0015171">
    <property type="term" value="F:amino acid transmembrane transporter activity"/>
    <property type="evidence" value="ECO:0007669"/>
    <property type="project" value="TreeGrafter"/>
</dbReference>
<evidence type="ECO:0000313" key="7">
    <source>
        <dbReference type="EMBL" id="MBM9465996.1"/>
    </source>
</evidence>
<gene>
    <name evidence="7" type="ORF">JL106_01720</name>
</gene>
<protein>
    <submittedName>
        <fullName evidence="7">LysE family transporter</fullName>
    </submittedName>
</protein>
<feature type="transmembrane region" description="Helical" evidence="6">
    <location>
        <begin position="117"/>
        <end position="133"/>
    </location>
</feature>